<dbReference type="OrthoDB" id="28357at2759"/>
<accession>A0A0B1THW7</accession>
<dbReference type="InterPro" id="IPR027417">
    <property type="entry name" value="P-loop_NTPase"/>
</dbReference>
<dbReference type="PRINTS" id="PR00449">
    <property type="entry name" value="RASTRNSFRMNG"/>
</dbReference>
<dbReference type="SMART" id="SM00175">
    <property type="entry name" value="RAB"/>
    <property type="match status" value="1"/>
</dbReference>
<protein>
    <submittedName>
        <fullName evidence="3">Miro-like protein</fullName>
    </submittedName>
</protein>
<evidence type="ECO:0000313" key="3">
    <source>
        <dbReference type="EMBL" id="KHJ95651.1"/>
    </source>
</evidence>
<dbReference type="Pfam" id="PF00071">
    <property type="entry name" value="Ras"/>
    <property type="match status" value="1"/>
</dbReference>
<dbReference type="InterPro" id="IPR001806">
    <property type="entry name" value="Small_GTPase"/>
</dbReference>
<name>A0A0B1THW7_OESDE</name>
<keyword evidence="2" id="KW-0547">Nucleotide-binding</keyword>
<comment type="similarity">
    <text evidence="1">Belongs to the small GTPase superfamily. Rab family.</text>
</comment>
<evidence type="ECO:0000256" key="1">
    <source>
        <dbReference type="ARBA" id="ARBA00006270"/>
    </source>
</evidence>
<dbReference type="AlphaFoldDB" id="A0A0B1THW7"/>
<evidence type="ECO:0000256" key="2">
    <source>
        <dbReference type="ARBA" id="ARBA00022741"/>
    </source>
</evidence>
<dbReference type="GO" id="GO:0005525">
    <property type="term" value="F:GTP binding"/>
    <property type="evidence" value="ECO:0007669"/>
    <property type="project" value="InterPro"/>
</dbReference>
<dbReference type="PANTHER" id="PTHR47978">
    <property type="match status" value="1"/>
</dbReference>
<organism evidence="3 4">
    <name type="scientific">Oesophagostomum dentatum</name>
    <name type="common">Nodular worm</name>
    <dbReference type="NCBI Taxonomy" id="61180"/>
    <lineage>
        <taxon>Eukaryota</taxon>
        <taxon>Metazoa</taxon>
        <taxon>Ecdysozoa</taxon>
        <taxon>Nematoda</taxon>
        <taxon>Chromadorea</taxon>
        <taxon>Rhabditida</taxon>
        <taxon>Rhabditina</taxon>
        <taxon>Rhabditomorpha</taxon>
        <taxon>Strongyloidea</taxon>
        <taxon>Strongylidae</taxon>
        <taxon>Oesophagostomum</taxon>
    </lineage>
</organism>
<dbReference type="PROSITE" id="PS51421">
    <property type="entry name" value="RAS"/>
    <property type="match status" value="1"/>
</dbReference>
<dbReference type="Gene3D" id="3.40.50.300">
    <property type="entry name" value="P-loop containing nucleotide triphosphate hydrolases"/>
    <property type="match status" value="1"/>
</dbReference>
<dbReference type="PROSITE" id="PS51419">
    <property type="entry name" value="RAB"/>
    <property type="match status" value="1"/>
</dbReference>
<dbReference type="GO" id="GO:0003924">
    <property type="term" value="F:GTPase activity"/>
    <property type="evidence" value="ECO:0007669"/>
    <property type="project" value="InterPro"/>
</dbReference>
<reference evidence="3 4" key="1">
    <citation type="submission" date="2014-03" db="EMBL/GenBank/DDBJ databases">
        <title>Draft genome of the hookworm Oesophagostomum dentatum.</title>
        <authorList>
            <person name="Mitreva M."/>
        </authorList>
    </citation>
    <scope>NUCLEOTIDE SEQUENCE [LARGE SCALE GENOMIC DNA]</scope>
    <source>
        <strain evidence="3 4">OD-Hann</strain>
    </source>
</reference>
<gene>
    <name evidence="3" type="ORF">OESDEN_04396</name>
</gene>
<evidence type="ECO:0000313" key="4">
    <source>
        <dbReference type="Proteomes" id="UP000053660"/>
    </source>
</evidence>
<keyword evidence="4" id="KW-1185">Reference proteome</keyword>
<dbReference type="Proteomes" id="UP000053660">
    <property type="component" value="Unassembled WGS sequence"/>
</dbReference>
<sequence length="180" mass="20716">MDVSYGDMIIYPKEPQYAPNRFKILVIGRKGSGRSALVRRFKLNVFEDQKDEITLPEITVIVRAVEGHIIKADFEIMELSKFLPDDDPSSPAKMHNAHHHLDVNGVLLVYDITNMDSYREICDALPVLQHMLAPDVDISFVGTKSDLKEAREVPFEDAEKKSQQLEFSLFETRYDTPYIW</sequence>
<dbReference type="SUPFAM" id="SSF52540">
    <property type="entry name" value="P-loop containing nucleoside triphosphate hydrolases"/>
    <property type="match status" value="1"/>
</dbReference>
<dbReference type="EMBL" id="KN549895">
    <property type="protein sequence ID" value="KHJ95651.1"/>
    <property type="molecule type" value="Genomic_DNA"/>
</dbReference>
<proteinExistence type="inferred from homology"/>